<feature type="transmembrane region" description="Helical" evidence="1">
    <location>
        <begin position="368"/>
        <end position="385"/>
    </location>
</feature>
<organism evidence="3 4">
    <name type="scientific">Falsiroseomonas oleicola</name>
    <dbReference type="NCBI Taxonomy" id="2801474"/>
    <lineage>
        <taxon>Bacteria</taxon>
        <taxon>Pseudomonadati</taxon>
        <taxon>Pseudomonadota</taxon>
        <taxon>Alphaproteobacteria</taxon>
        <taxon>Acetobacterales</taxon>
        <taxon>Roseomonadaceae</taxon>
        <taxon>Falsiroseomonas</taxon>
    </lineage>
</organism>
<evidence type="ECO:0000256" key="1">
    <source>
        <dbReference type="SAM" id="Phobius"/>
    </source>
</evidence>
<feature type="transmembrane region" description="Helical" evidence="1">
    <location>
        <begin position="447"/>
        <end position="467"/>
    </location>
</feature>
<feature type="transmembrane region" description="Helical" evidence="1">
    <location>
        <begin position="422"/>
        <end position="440"/>
    </location>
</feature>
<keyword evidence="1" id="KW-0812">Transmembrane</keyword>
<name>A0ABS6HIL8_9PROT</name>
<dbReference type="InterPro" id="IPR025902">
    <property type="entry name" value="LssY-like-C_dom"/>
</dbReference>
<dbReference type="CDD" id="cd03392">
    <property type="entry name" value="PAP2_like_2"/>
    <property type="match status" value="1"/>
</dbReference>
<keyword evidence="1" id="KW-0472">Membrane</keyword>
<feature type="domain" description="Phosphatidic acid phosphatase type 2/haloperoxidase" evidence="2">
    <location>
        <begin position="328"/>
        <end position="437"/>
    </location>
</feature>
<dbReference type="SMART" id="SM00014">
    <property type="entry name" value="acidPPc"/>
    <property type="match status" value="1"/>
</dbReference>
<feature type="transmembrane region" description="Helical" evidence="1">
    <location>
        <begin position="114"/>
        <end position="137"/>
    </location>
</feature>
<dbReference type="Proteomes" id="UP000689967">
    <property type="component" value="Unassembled WGS sequence"/>
</dbReference>
<evidence type="ECO:0000313" key="4">
    <source>
        <dbReference type="Proteomes" id="UP000689967"/>
    </source>
</evidence>
<reference evidence="3 4" key="1">
    <citation type="submission" date="2021-01" db="EMBL/GenBank/DDBJ databases">
        <title>Roseomonas sp. nov, a bacterium isolated from an oil production mixture in Yumen Oilfield.</title>
        <authorList>
            <person name="Wu D."/>
        </authorList>
    </citation>
    <scope>NUCLEOTIDE SEQUENCE [LARGE SCALE GENOMIC DNA]</scope>
    <source>
        <strain evidence="3 4">ROY-5-3</strain>
    </source>
</reference>
<keyword evidence="1" id="KW-1133">Transmembrane helix</keyword>
<dbReference type="Pfam" id="PF14067">
    <property type="entry name" value="LssY_C"/>
    <property type="match status" value="1"/>
</dbReference>
<dbReference type="Pfam" id="PF01569">
    <property type="entry name" value="PAP2"/>
    <property type="match status" value="1"/>
</dbReference>
<dbReference type="Pfam" id="PF13795">
    <property type="entry name" value="HupE_UreJ_2"/>
    <property type="match status" value="1"/>
</dbReference>
<evidence type="ECO:0000259" key="2">
    <source>
        <dbReference type="SMART" id="SM00014"/>
    </source>
</evidence>
<feature type="transmembrane region" description="Helical" evidence="1">
    <location>
        <begin position="176"/>
        <end position="195"/>
    </location>
</feature>
<evidence type="ECO:0000313" key="3">
    <source>
        <dbReference type="EMBL" id="MBU8547316.1"/>
    </source>
</evidence>
<dbReference type="RefSeq" id="WP_216879291.1">
    <property type="nucleotide sequence ID" value="NZ_JAERQM010000016.1"/>
</dbReference>
<feature type="transmembrane region" description="Helical" evidence="1">
    <location>
        <begin position="327"/>
        <end position="348"/>
    </location>
</feature>
<sequence length="669" mass="69690">MISTVAGATRLSRIPWLCVLVLGLTLLGATAEALAHAVAEGDKGYIQEITGVNLLPFVYLGAKQMMTGYDHILFLFGVIFFLYRLQHIALYVSLFSRRPELLERGKAYFLRRGASSILIARFVPVMRSTVPIAAWMLGMGAGRFYAANIASALVCAPAHVLPGVLAATALAGAGAISLRLGLAIALLLALLLATLKGLRAAALFGHRWVGQGRAALAAWAAPRRDLAGRLGRLAAAPEHAGLRGSALLIALAAFCLLAFLALLEGVVGREAIVRVDAAVLTLVGSLHTQWTDPVMLAATRLGDTAMNLVVSGAMIGWLLVRRQFRLGAGVLVAIAATAALMTAIKLGVHAGRPPLVTPIAPGFSFPSGHSTMAVVTLGLLAWLVAGGPGGRWRRLALAPILALIVLIPFSRVYLAAHWPSDVVGGMLLGAAVVAGFALVFRDLRHEAVAPLAMAAVVGVLLFGVGGARIATHIGPDMAVLRGNELRPSLLAEPWLAGGWRSLPAHRSDLGGEDEEPILLQWQGSAAALAAALAADRWQSLPGWSASALGRMIAPGTPAMDLPAMPVMDRGRIPALTLARPAGSPDQRLVLRAWSSGWQDPERLDQALLIASVMSETLAPIAGVLSLPRPSAQGDRTAIGGLAAAVQTDRGLAPRDGGCGGVLRLGQAAP</sequence>
<feature type="transmembrane region" description="Helical" evidence="1">
    <location>
        <begin position="397"/>
        <end position="416"/>
    </location>
</feature>
<dbReference type="PANTHER" id="PTHR14969:SF13">
    <property type="entry name" value="AT30094P"/>
    <property type="match status" value="1"/>
</dbReference>
<accession>A0ABS6HIL8</accession>
<feature type="transmembrane region" description="Helical" evidence="1">
    <location>
        <begin position="149"/>
        <end position="170"/>
    </location>
</feature>
<dbReference type="PANTHER" id="PTHR14969">
    <property type="entry name" value="SPHINGOSINE-1-PHOSPHATE PHOSPHOHYDROLASE"/>
    <property type="match status" value="1"/>
</dbReference>
<gene>
    <name evidence="3" type="ORF">JJQ90_26615</name>
</gene>
<protein>
    <submittedName>
        <fullName evidence="3">Phosphatase PAP2 family protein</fullName>
    </submittedName>
</protein>
<feature type="transmembrane region" description="Helical" evidence="1">
    <location>
        <begin position="246"/>
        <end position="263"/>
    </location>
</feature>
<comment type="caution">
    <text evidence="3">The sequence shown here is derived from an EMBL/GenBank/DDBJ whole genome shotgun (WGS) entry which is preliminary data.</text>
</comment>
<keyword evidence="4" id="KW-1185">Reference proteome</keyword>
<dbReference type="EMBL" id="JAERQM010000016">
    <property type="protein sequence ID" value="MBU8547316.1"/>
    <property type="molecule type" value="Genomic_DNA"/>
</dbReference>
<proteinExistence type="predicted"/>
<feature type="transmembrane region" description="Helical" evidence="1">
    <location>
        <begin position="74"/>
        <end position="94"/>
    </location>
</feature>
<dbReference type="InterPro" id="IPR000326">
    <property type="entry name" value="PAP2/HPO"/>
</dbReference>
<dbReference type="InterPro" id="IPR032809">
    <property type="entry name" value="Put_HupE_UreJ"/>
</dbReference>